<name>A0A2T2NL43_CORCC</name>
<feature type="domain" description="GPI inositol-deacylase winged helix" evidence="2">
    <location>
        <begin position="114"/>
        <end position="194"/>
    </location>
</feature>
<dbReference type="PANTHER" id="PTHR10039">
    <property type="entry name" value="AMELOGENIN"/>
    <property type="match status" value="1"/>
</dbReference>
<dbReference type="InterPro" id="IPR002110">
    <property type="entry name" value="Ankyrin_rpt"/>
</dbReference>
<evidence type="ECO:0000313" key="4">
    <source>
        <dbReference type="Proteomes" id="UP000240883"/>
    </source>
</evidence>
<dbReference type="InterPro" id="IPR036770">
    <property type="entry name" value="Ankyrin_rpt-contain_sf"/>
</dbReference>
<feature type="coiled-coil region" evidence="1">
    <location>
        <begin position="95"/>
        <end position="122"/>
    </location>
</feature>
<dbReference type="PANTHER" id="PTHR10039:SF16">
    <property type="entry name" value="GPI INOSITOL-DEACYLASE"/>
    <property type="match status" value="1"/>
</dbReference>
<evidence type="ECO:0000313" key="3">
    <source>
        <dbReference type="EMBL" id="PSN65778.1"/>
    </source>
</evidence>
<dbReference type="Pfam" id="PF12796">
    <property type="entry name" value="Ank_2"/>
    <property type="match status" value="1"/>
</dbReference>
<proteinExistence type="predicted"/>
<dbReference type="EMBL" id="KZ678136">
    <property type="protein sequence ID" value="PSN65778.1"/>
    <property type="molecule type" value="Genomic_DNA"/>
</dbReference>
<dbReference type="AlphaFoldDB" id="A0A2T2NL43"/>
<dbReference type="SUPFAM" id="SSF48403">
    <property type="entry name" value="Ankyrin repeat"/>
    <property type="match status" value="1"/>
</dbReference>
<reference evidence="3 4" key="1">
    <citation type="journal article" date="2018" name="Front. Microbiol.">
        <title>Genome-Wide Analysis of Corynespora cassiicola Leaf Fall Disease Putative Effectors.</title>
        <authorList>
            <person name="Lopez D."/>
            <person name="Ribeiro S."/>
            <person name="Label P."/>
            <person name="Fumanal B."/>
            <person name="Venisse J.S."/>
            <person name="Kohler A."/>
            <person name="de Oliveira R.R."/>
            <person name="Labutti K."/>
            <person name="Lipzen A."/>
            <person name="Lail K."/>
            <person name="Bauer D."/>
            <person name="Ohm R.A."/>
            <person name="Barry K.W."/>
            <person name="Spatafora J."/>
            <person name="Grigoriev I.V."/>
            <person name="Martin F.M."/>
            <person name="Pujade-Renaud V."/>
        </authorList>
    </citation>
    <scope>NUCLEOTIDE SEQUENCE [LARGE SCALE GENOMIC DNA]</scope>
    <source>
        <strain evidence="3 4">Philippines</strain>
    </source>
</reference>
<gene>
    <name evidence="3" type="ORF">BS50DRAFT_397584</name>
</gene>
<dbReference type="Proteomes" id="UP000240883">
    <property type="component" value="Unassembled WGS sequence"/>
</dbReference>
<dbReference type="OrthoDB" id="1577640at2759"/>
<evidence type="ECO:0000256" key="1">
    <source>
        <dbReference type="SAM" id="Coils"/>
    </source>
</evidence>
<organism evidence="3 4">
    <name type="scientific">Corynespora cassiicola Philippines</name>
    <dbReference type="NCBI Taxonomy" id="1448308"/>
    <lineage>
        <taxon>Eukaryota</taxon>
        <taxon>Fungi</taxon>
        <taxon>Dikarya</taxon>
        <taxon>Ascomycota</taxon>
        <taxon>Pezizomycotina</taxon>
        <taxon>Dothideomycetes</taxon>
        <taxon>Pleosporomycetidae</taxon>
        <taxon>Pleosporales</taxon>
        <taxon>Corynesporascaceae</taxon>
        <taxon>Corynespora</taxon>
    </lineage>
</organism>
<evidence type="ECO:0000259" key="2">
    <source>
        <dbReference type="Pfam" id="PF22939"/>
    </source>
</evidence>
<sequence length="351" mass="41109">MVTTRYNSEILGCFDKYREFKIEAQKEDIVQYIDSRMQELPRIKNRPNLQDKVRNTIINSIDGMFLFARMYMDTLREPLTLANFKKCLSGLPRGARELNKMYDQTMRRIEQQSEERRLLARRILSWTTHATRILKIEELIEALAIEPWSLCFDDDMLIEAKDIDSLCAGLVVIGRSENHVQLVHKTAQEFFLDKNHFPGAHIDIFKTCLTFILYRSGAFQRYAEDDWFIYFRREEQAFKEFANFLIRNDGDASVDLKPFIESHFSFDEQKAIFDHFKKVELAFEYHVAALLGSEEIVRGLVKSGKNVGVCDSFGRHPIVYASLLGHLEIVRLLLRMAKERWEDNVDTATQI</sequence>
<keyword evidence="4" id="KW-1185">Reference proteome</keyword>
<dbReference type="InterPro" id="IPR054471">
    <property type="entry name" value="GPIID_WHD"/>
</dbReference>
<keyword evidence="1" id="KW-0175">Coiled coil</keyword>
<dbReference type="Pfam" id="PF22939">
    <property type="entry name" value="WHD_GPIID"/>
    <property type="match status" value="1"/>
</dbReference>
<accession>A0A2T2NL43</accession>
<protein>
    <recommendedName>
        <fullName evidence="2">GPI inositol-deacylase winged helix domain-containing protein</fullName>
    </recommendedName>
</protein>
<dbReference type="Gene3D" id="1.25.40.20">
    <property type="entry name" value="Ankyrin repeat-containing domain"/>
    <property type="match status" value="1"/>
</dbReference>